<comment type="caution">
    <text evidence="2">The sequence shown here is derived from an EMBL/GenBank/DDBJ whole genome shotgun (WGS) entry which is preliminary data.</text>
</comment>
<dbReference type="Proteomes" id="UP000785679">
    <property type="component" value="Unassembled WGS sequence"/>
</dbReference>
<feature type="transmembrane region" description="Helical" evidence="1">
    <location>
        <begin position="93"/>
        <end position="119"/>
    </location>
</feature>
<feature type="transmembrane region" description="Helical" evidence="1">
    <location>
        <begin position="131"/>
        <end position="152"/>
    </location>
</feature>
<reference evidence="2" key="1">
    <citation type="submission" date="2019-06" db="EMBL/GenBank/DDBJ databases">
        <authorList>
            <person name="Zheng W."/>
        </authorList>
    </citation>
    <scope>NUCLEOTIDE SEQUENCE</scope>
    <source>
        <strain evidence="2">QDHG01</strain>
    </source>
</reference>
<protein>
    <submittedName>
        <fullName evidence="2">Uncharacterized protein</fullName>
    </submittedName>
</protein>
<accession>A0A8J8P671</accession>
<keyword evidence="1" id="KW-1133">Transmembrane helix</keyword>
<keyword evidence="1" id="KW-0472">Membrane</keyword>
<evidence type="ECO:0000313" key="3">
    <source>
        <dbReference type="Proteomes" id="UP000785679"/>
    </source>
</evidence>
<name>A0A8J8P671_HALGN</name>
<gene>
    <name evidence="2" type="ORF">FGO68_gene3733</name>
</gene>
<proteinExistence type="predicted"/>
<sequence>MCSLCADCARSQTTAADSGLLRAQMPCAQRSLPPAPAAAPAPPLTLPKICSSTTMPRYRSEMINTVLGDNFNPCASSLKKESWFPLAMGRAPAWAAALGLVGVGLDLAIALFLASSFLSISRMRLLHSVNFIIPIYFFYLLQYNLTCLNLIFAK</sequence>
<dbReference type="AlphaFoldDB" id="A0A8J8P671"/>
<keyword evidence="3" id="KW-1185">Reference proteome</keyword>
<dbReference type="EMBL" id="RRYP01000817">
    <property type="protein sequence ID" value="TNV86820.1"/>
    <property type="molecule type" value="Genomic_DNA"/>
</dbReference>
<keyword evidence="1" id="KW-0812">Transmembrane</keyword>
<evidence type="ECO:0000256" key="1">
    <source>
        <dbReference type="SAM" id="Phobius"/>
    </source>
</evidence>
<organism evidence="2 3">
    <name type="scientific">Halteria grandinella</name>
    <dbReference type="NCBI Taxonomy" id="5974"/>
    <lineage>
        <taxon>Eukaryota</taxon>
        <taxon>Sar</taxon>
        <taxon>Alveolata</taxon>
        <taxon>Ciliophora</taxon>
        <taxon>Intramacronucleata</taxon>
        <taxon>Spirotrichea</taxon>
        <taxon>Stichotrichia</taxon>
        <taxon>Sporadotrichida</taxon>
        <taxon>Halteriidae</taxon>
        <taxon>Halteria</taxon>
    </lineage>
</organism>
<evidence type="ECO:0000313" key="2">
    <source>
        <dbReference type="EMBL" id="TNV86820.1"/>
    </source>
</evidence>